<name>A0AAD5R475_PARTN</name>
<evidence type="ECO:0000313" key="2">
    <source>
        <dbReference type="EMBL" id="KAJ1369310.1"/>
    </source>
</evidence>
<evidence type="ECO:0000256" key="1">
    <source>
        <dbReference type="SAM" id="MobiDB-lite"/>
    </source>
</evidence>
<gene>
    <name evidence="2" type="ORF">KIN20_030735</name>
</gene>
<dbReference type="Proteomes" id="UP001196413">
    <property type="component" value="Unassembled WGS sequence"/>
</dbReference>
<dbReference type="AlphaFoldDB" id="A0AAD5R475"/>
<dbReference type="EMBL" id="JAHQIW010006489">
    <property type="protein sequence ID" value="KAJ1369310.1"/>
    <property type="molecule type" value="Genomic_DNA"/>
</dbReference>
<proteinExistence type="predicted"/>
<reference evidence="2" key="1">
    <citation type="submission" date="2021-06" db="EMBL/GenBank/DDBJ databases">
        <title>Parelaphostrongylus tenuis whole genome reference sequence.</title>
        <authorList>
            <person name="Garwood T.J."/>
            <person name="Larsen P.A."/>
            <person name="Fountain-Jones N.M."/>
            <person name="Garbe J.R."/>
            <person name="Macchietto M.G."/>
            <person name="Kania S.A."/>
            <person name="Gerhold R.W."/>
            <person name="Richards J.E."/>
            <person name="Wolf T.M."/>
        </authorList>
    </citation>
    <scope>NUCLEOTIDE SEQUENCE</scope>
    <source>
        <strain evidence="2">MNPRO001-30</strain>
        <tissue evidence="2">Meninges</tissue>
    </source>
</reference>
<feature type="region of interest" description="Disordered" evidence="1">
    <location>
        <begin position="1"/>
        <end position="49"/>
    </location>
</feature>
<comment type="caution">
    <text evidence="2">The sequence shown here is derived from an EMBL/GenBank/DDBJ whole genome shotgun (WGS) entry which is preliminary data.</text>
</comment>
<keyword evidence="3" id="KW-1185">Reference proteome</keyword>
<feature type="compositionally biased region" description="Polar residues" evidence="1">
    <location>
        <begin position="32"/>
        <end position="45"/>
    </location>
</feature>
<sequence length="92" mass="9850">MSLDEGFQTLGRSVLASSAEEEVGDETDDSTENNTLVTDAGSSKASLPRTLPFDADKQVLKQRDAYMQGAGQLLSTPVNRPLGADWSVGKYL</sequence>
<protein>
    <submittedName>
        <fullName evidence="2">Uncharacterized protein</fullName>
    </submittedName>
</protein>
<organism evidence="2 3">
    <name type="scientific">Parelaphostrongylus tenuis</name>
    <name type="common">Meningeal worm</name>
    <dbReference type="NCBI Taxonomy" id="148309"/>
    <lineage>
        <taxon>Eukaryota</taxon>
        <taxon>Metazoa</taxon>
        <taxon>Ecdysozoa</taxon>
        <taxon>Nematoda</taxon>
        <taxon>Chromadorea</taxon>
        <taxon>Rhabditida</taxon>
        <taxon>Rhabditina</taxon>
        <taxon>Rhabditomorpha</taxon>
        <taxon>Strongyloidea</taxon>
        <taxon>Metastrongylidae</taxon>
        <taxon>Parelaphostrongylus</taxon>
    </lineage>
</organism>
<feature type="compositionally biased region" description="Acidic residues" evidence="1">
    <location>
        <begin position="19"/>
        <end position="31"/>
    </location>
</feature>
<accession>A0AAD5R475</accession>
<evidence type="ECO:0000313" key="3">
    <source>
        <dbReference type="Proteomes" id="UP001196413"/>
    </source>
</evidence>